<evidence type="ECO:0000313" key="2">
    <source>
        <dbReference type="EMBL" id="EPE34171.1"/>
    </source>
</evidence>
<dbReference type="PANTHER" id="PTHR47668:SF1">
    <property type="entry name" value="DIENELACTONE HYDROLASE DOMAIN-CONTAINING PROTEIN-RELATED"/>
    <property type="match status" value="1"/>
</dbReference>
<evidence type="ECO:0000313" key="3">
    <source>
        <dbReference type="Proteomes" id="UP000016922"/>
    </source>
</evidence>
<dbReference type="RefSeq" id="XP_008079323.1">
    <property type="nucleotide sequence ID" value="XM_008081132.1"/>
</dbReference>
<keyword evidence="3" id="KW-1185">Reference proteome</keyword>
<dbReference type="InterPro" id="IPR029058">
    <property type="entry name" value="AB_hydrolase_fold"/>
</dbReference>
<dbReference type="OMA" id="SKACCTR"/>
<protein>
    <submittedName>
        <fullName evidence="2">Alpha/beta-Hydrolase</fullName>
    </submittedName>
</protein>
<reference evidence="2 3" key="1">
    <citation type="journal article" date="2013" name="BMC Genomics">
        <title>Genomics-driven discovery of the pneumocandin biosynthetic gene cluster in the fungus Glarea lozoyensis.</title>
        <authorList>
            <person name="Chen L."/>
            <person name="Yue Q."/>
            <person name="Zhang X."/>
            <person name="Xiang M."/>
            <person name="Wang C."/>
            <person name="Li S."/>
            <person name="Che Y."/>
            <person name="Ortiz-Lopez F.J."/>
            <person name="Bills G.F."/>
            <person name="Liu X."/>
            <person name="An Z."/>
        </authorList>
    </citation>
    <scope>NUCLEOTIDE SEQUENCE [LARGE SCALE GENOMIC DNA]</scope>
    <source>
        <strain evidence="3">ATCC 20868 / MF5171</strain>
    </source>
</reference>
<dbReference type="KEGG" id="glz:GLAREA_07184"/>
<feature type="domain" description="Dienelactone hydrolase" evidence="1">
    <location>
        <begin position="38"/>
        <end position="259"/>
    </location>
</feature>
<dbReference type="Proteomes" id="UP000016922">
    <property type="component" value="Unassembled WGS sequence"/>
</dbReference>
<dbReference type="Pfam" id="PF01738">
    <property type="entry name" value="DLH"/>
    <property type="match status" value="1"/>
</dbReference>
<accession>S3DQ31</accession>
<proteinExistence type="predicted"/>
<dbReference type="OrthoDB" id="2147163at2759"/>
<organism evidence="2 3">
    <name type="scientific">Glarea lozoyensis (strain ATCC 20868 / MF5171)</name>
    <dbReference type="NCBI Taxonomy" id="1116229"/>
    <lineage>
        <taxon>Eukaryota</taxon>
        <taxon>Fungi</taxon>
        <taxon>Dikarya</taxon>
        <taxon>Ascomycota</taxon>
        <taxon>Pezizomycotina</taxon>
        <taxon>Leotiomycetes</taxon>
        <taxon>Helotiales</taxon>
        <taxon>Helotiaceae</taxon>
        <taxon>Glarea</taxon>
    </lineage>
</organism>
<evidence type="ECO:0000259" key="1">
    <source>
        <dbReference type="Pfam" id="PF01738"/>
    </source>
</evidence>
<dbReference type="EMBL" id="KE145357">
    <property type="protein sequence ID" value="EPE34171.1"/>
    <property type="molecule type" value="Genomic_DNA"/>
</dbReference>
<dbReference type="AlphaFoldDB" id="S3DQ31"/>
<dbReference type="HOGENOM" id="CLU_054590_0_0_1"/>
<dbReference type="Gene3D" id="3.40.50.1820">
    <property type="entry name" value="alpha/beta hydrolase"/>
    <property type="match status" value="1"/>
</dbReference>
<name>S3DQ31_GLAL2</name>
<dbReference type="eggNOG" id="KOG3043">
    <property type="taxonomic scope" value="Eukaryota"/>
</dbReference>
<dbReference type="InterPro" id="IPR002925">
    <property type="entry name" value="Dienelactn_hydro"/>
</dbReference>
<keyword evidence="2" id="KW-0378">Hydrolase</keyword>
<dbReference type="PANTHER" id="PTHR47668">
    <property type="entry name" value="DIENELACTONE HYDROLASE FAMILY PROTEIN (AFU_ORTHOLOGUE AFUA_6G01940)"/>
    <property type="match status" value="1"/>
</dbReference>
<sequence length="263" mass="29225">MSGFQVQSKACCTRPPVTLSGGYDYTLQGKYVDINGLKTYVTGNPKATRGILLVYDVFGLYIQTLRGADILASGYDPVPDGVGDFQVFMPDFFGDNPQDMANFPPKTPKQYAAITKFMTGPANPPDSVKLIGPLMETICKDHPEIESWATLGMCWGGKVCTLVSGKGTIFKASGQFHPSLMALDDAIKVTIPHCVLPSMDEDVKFMDEWIEKLKVASPKSYAEYFDDQVHGWTSSRADFNNLHNFEEYLRAYRIVRSFFASHL</sequence>
<dbReference type="GO" id="GO:0016787">
    <property type="term" value="F:hydrolase activity"/>
    <property type="evidence" value="ECO:0007669"/>
    <property type="project" value="UniProtKB-KW"/>
</dbReference>
<gene>
    <name evidence="2" type="ORF">GLAREA_07184</name>
</gene>
<dbReference type="SUPFAM" id="SSF53474">
    <property type="entry name" value="alpha/beta-Hydrolases"/>
    <property type="match status" value="1"/>
</dbReference>
<dbReference type="GeneID" id="19466237"/>